<dbReference type="RefSeq" id="WP_220226660.1">
    <property type="nucleotide sequence ID" value="NZ_JAICBX010000001.1"/>
</dbReference>
<dbReference type="EMBL" id="JAICBX010000001">
    <property type="protein sequence ID" value="MBW8635943.1"/>
    <property type="molecule type" value="Genomic_DNA"/>
</dbReference>
<accession>A0AAE2ZG47</accession>
<feature type="transmembrane region" description="Helical" evidence="1">
    <location>
        <begin position="193"/>
        <end position="216"/>
    </location>
</feature>
<dbReference type="GO" id="GO:0005886">
    <property type="term" value="C:plasma membrane"/>
    <property type="evidence" value="ECO:0007669"/>
    <property type="project" value="TreeGrafter"/>
</dbReference>
<keyword evidence="1" id="KW-0812">Transmembrane</keyword>
<dbReference type="PANTHER" id="PTHR34989:SF1">
    <property type="entry name" value="PROTEIN HDED"/>
    <property type="match status" value="1"/>
</dbReference>
<feature type="transmembrane region" description="Helical" evidence="1">
    <location>
        <begin position="223"/>
        <end position="243"/>
    </location>
</feature>
<keyword evidence="1" id="KW-0472">Membrane</keyword>
<gene>
    <name evidence="2" type="ORF">K1W69_02005</name>
</gene>
<reference evidence="2" key="1">
    <citation type="submission" date="2021-08" db="EMBL/GenBank/DDBJ databases">
        <title>Hoeflea bacterium WL0058 sp. nov., isolated from the sediment.</title>
        <authorList>
            <person name="Wang L."/>
            <person name="Zhang D."/>
        </authorList>
    </citation>
    <scope>NUCLEOTIDE SEQUENCE</scope>
    <source>
        <strain evidence="2">WL0058</strain>
    </source>
</reference>
<dbReference type="Pfam" id="PF03729">
    <property type="entry name" value="DUF308"/>
    <property type="match status" value="1"/>
</dbReference>
<organism evidence="2 3">
    <name type="scientific">Flavimaribacter sediminis</name>
    <dbReference type="NCBI Taxonomy" id="2865987"/>
    <lineage>
        <taxon>Bacteria</taxon>
        <taxon>Pseudomonadati</taxon>
        <taxon>Pseudomonadota</taxon>
        <taxon>Alphaproteobacteria</taxon>
        <taxon>Hyphomicrobiales</taxon>
        <taxon>Rhizobiaceae</taxon>
        <taxon>Flavimaribacter</taxon>
    </lineage>
</organism>
<dbReference type="InterPro" id="IPR005325">
    <property type="entry name" value="DUF308_memb"/>
</dbReference>
<dbReference type="InterPro" id="IPR052712">
    <property type="entry name" value="Acid_resist_chaperone_HdeD"/>
</dbReference>
<feature type="transmembrane region" description="Helical" evidence="1">
    <location>
        <begin position="114"/>
        <end position="137"/>
    </location>
</feature>
<keyword evidence="3" id="KW-1185">Reference proteome</keyword>
<dbReference type="AlphaFoldDB" id="A0AAE2ZG47"/>
<name>A0AAE2ZG47_9HYPH</name>
<evidence type="ECO:0000256" key="1">
    <source>
        <dbReference type="SAM" id="Phobius"/>
    </source>
</evidence>
<comment type="caution">
    <text evidence="2">The sequence shown here is derived from an EMBL/GenBank/DDBJ whole genome shotgun (WGS) entry which is preliminary data.</text>
</comment>
<proteinExistence type="predicted"/>
<keyword evidence="1" id="KW-1133">Transmembrane helix</keyword>
<feature type="transmembrane region" description="Helical" evidence="1">
    <location>
        <begin position="249"/>
        <end position="270"/>
    </location>
</feature>
<feature type="transmembrane region" description="Helical" evidence="1">
    <location>
        <begin position="143"/>
        <end position="161"/>
    </location>
</feature>
<evidence type="ECO:0000313" key="3">
    <source>
        <dbReference type="Proteomes" id="UP001196509"/>
    </source>
</evidence>
<sequence>MSYLSLVSANQHRLSPIASTLDDLMRDIVYDRPASQELSIFKKIFQWLSASKVNYACYLTISPSGSTNAPAMRESDQESGACRPWPFSGDREMTDNPMTAASGVREIIAKHKTWFTVLGVCLIILGILAIIFPLLGTIVAKTFLGWLFLIGGIVQVVHAFSTAKWSAFFFNLLVGVLYIVVGAWLAFLPLAGILTLTILLSAMFIVQGVLEIAMGFRLRPNSGWGWVLVAGILALVVGVLIFLELPGSAAWAIGLLAGINLISSGWAYVFMAMAAGKETPTT</sequence>
<protein>
    <submittedName>
        <fullName evidence="2">HdeD family acid-resistance protein</fullName>
    </submittedName>
</protein>
<dbReference type="PANTHER" id="PTHR34989">
    <property type="entry name" value="PROTEIN HDED"/>
    <property type="match status" value="1"/>
</dbReference>
<feature type="transmembrane region" description="Helical" evidence="1">
    <location>
        <begin position="168"/>
        <end position="187"/>
    </location>
</feature>
<dbReference type="Proteomes" id="UP001196509">
    <property type="component" value="Unassembled WGS sequence"/>
</dbReference>
<evidence type="ECO:0000313" key="2">
    <source>
        <dbReference type="EMBL" id="MBW8635943.1"/>
    </source>
</evidence>